<accession>A0ABR2WZ76</accession>
<dbReference type="EMBL" id="JASJQH010000120">
    <property type="protein sequence ID" value="KAK9766830.1"/>
    <property type="molecule type" value="Genomic_DNA"/>
</dbReference>
<evidence type="ECO:0000313" key="3">
    <source>
        <dbReference type="Proteomes" id="UP001479436"/>
    </source>
</evidence>
<sequence length="346" mass="39062">MNYPEQPGNVVHDSMGANGNHHYFDVREVDDVGSQIRQQLDDIQTTILSQVAVEFRTIHERLDVLEDKINEAFGLPSTRTIQARISGLETKFSDFLGNHTSRAPLQNNPGTPTNIRSTIPQTSTPSTHLTPVQARLIRTPVNGQMLTTHTNLTPVSQLPSEESAKVKVLLRQFAAKAMNYIEKNASSYTNINNNVGAITTMKKFDIYDSSTWDQFVEQNFPHVQKNDLRDELVKIVSVKVKNTKARFKKRLSESQQTHRHLQQPQPQQHSSPEQQEQQSPQYSDTLSDGIITPPIKRLCTNASLDMKSPNITHTQPSHQNHLGTPVSIHLQQPSETVDFCNEQTQF</sequence>
<evidence type="ECO:0000256" key="1">
    <source>
        <dbReference type="SAM" id="MobiDB-lite"/>
    </source>
</evidence>
<keyword evidence="3" id="KW-1185">Reference proteome</keyword>
<gene>
    <name evidence="2" type="ORF">K7432_003794</name>
</gene>
<reference evidence="2 3" key="1">
    <citation type="submission" date="2023-04" db="EMBL/GenBank/DDBJ databases">
        <title>Genome of Basidiobolus ranarum AG-B5.</title>
        <authorList>
            <person name="Stajich J.E."/>
            <person name="Carter-House D."/>
            <person name="Gryganskyi A."/>
        </authorList>
    </citation>
    <scope>NUCLEOTIDE SEQUENCE [LARGE SCALE GENOMIC DNA]</scope>
    <source>
        <strain evidence="2 3">AG-B5</strain>
    </source>
</reference>
<evidence type="ECO:0008006" key="4">
    <source>
        <dbReference type="Google" id="ProtNLM"/>
    </source>
</evidence>
<feature type="region of interest" description="Disordered" evidence="1">
    <location>
        <begin position="99"/>
        <end position="129"/>
    </location>
</feature>
<protein>
    <recommendedName>
        <fullName evidence="4">BEN domain-containing protein</fullName>
    </recommendedName>
</protein>
<proteinExistence type="predicted"/>
<evidence type="ECO:0000313" key="2">
    <source>
        <dbReference type="EMBL" id="KAK9766830.1"/>
    </source>
</evidence>
<dbReference type="Proteomes" id="UP001479436">
    <property type="component" value="Unassembled WGS sequence"/>
</dbReference>
<name>A0ABR2WZ76_9FUNG</name>
<comment type="caution">
    <text evidence="2">The sequence shown here is derived from an EMBL/GenBank/DDBJ whole genome shotgun (WGS) entry which is preliminary data.</text>
</comment>
<organism evidence="2 3">
    <name type="scientific">Basidiobolus ranarum</name>
    <dbReference type="NCBI Taxonomy" id="34480"/>
    <lineage>
        <taxon>Eukaryota</taxon>
        <taxon>Fungi</taxon>
        <taxon>Fungi incertae sedis</taxon>
        <taxon>Zoopagomycota</taxon>
        <taxon>Entomophthoromycotina</taxon>
        <taxon>Basidiobolomycetes</taxon>
        <taxon>Basidiobolales</taxon>
        <taxon>Basidiobolaceae</taxon>
        <taxon>Basidiobolus</taxon>
    </lineage>
</organism>
<feature type="compositionally biased region" description="Low complexity" evidence="1">
    <location>
        <begin position="262"/>
        <end position="281"/>
    </location>
</feature>
<feature type="region of interest" description="Disordered" evidence="1">
    <location>
        <begin position="246"/>
        <end position="290"/>
    </location>
</feature>